<organism evidence="1 2">
    <name type="scientific">Candidatus Methanomarinus sp</name>
    <dbReference type="NCBI Taxonomy" id="3386244"/>
    <lineage>
        <taxon>Archaea</taxon>
        <taxon>Methanobacteriati</taxon>
        <taxon>Methanobacteriota</taxon>
        <taxon>Stenosarchaea group</taxon>
        <taxon>Methanomicrobia</taxon>
        <taxon>Methanosarcinales</taxon>
        <taxon>ANME-2 cluster</taxon>
        <taxon>Candidatus Methanocomedenaceae</taxon>
        <taxon>Candidatus Methanomarinus</taxon>
    </lineage>
</organism>
<dbReference type="EMBL" id="QYBA01000002">
    <property type="protein sequence ID" value="TKY92552.1"/>
    <property type="molecule type" value="Genomic_DNA"/>
</dbReference>
<reference evidence="1" key="1">
    <citation type="submission" date="2018-09" db="EMBL/GenBank/DDBJ databases">
        <title>A genomic encyclopedia of anaerobic methanotrophic archaea.</title>
        <authorList>
            <person name="Skennerton C.T."/>
            <person name="Chadwick G.L."/>
            <person name="Laso-Perez R."/>
            <person name="Leu A.O."/>
            <person name="Speth D.R."/>
            <person name="Yu H."/>
            <person name="Morgan-Lang C."/>
            <person name="Hatzenpichler R."/>
            <person name="Goudeau D."/>
            <person name="Malmstrom R."/>
            <person name="Woyke T."/>
            <person name="Hallam S."/>
            <person name="Tyson G.W."/>
            <person name="Wegener G."/>
            <person name="Boetius A."/>
            <person name="Orphan V.J."/>
        </authorList>
    </citation>
    <scope>NUCLEOTIDE SEQUENCE</scope>
    <source>
        <strain evidence="1">CONS3730D10UFb2</strain>
    </source>
</reference>
<dbReference type="Proteomes" id="UP000315423">
    <property type="component" value="Unassembled WGS sequence"/>
</dbReference>
<protein>
    <submittedName>
        <fullName evidence="1">MotA/TolQ/ExbB proton channel family protein</fullName>
    </submittedName>
</protein>
<comment type="caution">
    <text evidence="1">The sequence shown here is derived from an EMBL/GenBank/DDBJ whole genome shotgun (WGS) entry which is preliminary data.</text>
</comment>
<proteinExistence type="predicted"/>
<accession>A0AC61SD88</accession>
<sequence>MDMTFIIEIGQLFKSTAQSGIYIISSNLLYPVIIILIGLIVWSVIELGGFLSEWHSRHRDLWLIENGALNAGKQVRSNDYIGAMDTLRKFSSNRFLYDFINSLSRIEYDFNNTRLIQIRIEKLLQEYDTKIRKKLEKSRFVAKAAPMFGLMGTLIPMGPALLGLAQGDIQTLSDNLIIAFGTTVIGLMSGIMGYLISTVRSRWYTIDMSDMEYISEILFSDSLEYSGDIEPVVHEHIEPDIKRHIDMTPEKNGPNVVKVISRYVYFDLFFTTTGIIIARTAGSILGNPLVYIIICGLLNVVVIAANIVGYTVVPLYLYLVFINILMVMIFMVIGYITKERAAKKSHALSMLSHDDIMKSDPHNTKVNYVDIQEINITRSVIKILTNNGWIKVGRMSSYDYMGIIQTSPISVTIGDEK</sequence>
<gene>
    <name evidence="1" type="ORF">C5S46_00030</name>
</gene>
<name>A0AC61SD88_9EURY</name>
<evidence type="ECO:0000313" key="1">
    <source>
        <dbReference type="EMBL" id="TKY92552.1"/>
    </source>
</evidence>
<evidence type="ECO:0000313" key="2">
    <source>
        <dbReference type="Proteomes" id="UP000315423"/>
    </source>
</evidence>